<feature type="compositionally biased region" description="Gly residues" evidence="1">
    <location>
        <begin position="141"/>
        <end position="154"/>
    </location>
</feature>
<feature type="region of interest" description="Disordered" evidence="1">
    <location>
        <begin position="103"/>
        <end position="127"/>
    </location>
</feature>
<proteinExistence type="predicted"/>
<organism evidence="2 3">
    <name type="scientific">Gonium pectorale</name>
    <name type="common">Green alga</name>
    <dbReference type="NCBI Taxonomy" id="33097"/>
    <lineage>
        <taxon>Eukaryota</taxon>
        <taxon>Viridiplantae</taxon>
        <taxon>Chlorophyta</taxon>
        <taxon>core chlorophytes</taxon>
        <taxon>Chlorophyceae</taxon>
        <taxon>CS clade</taxon>
        <taxon>Chlamydomonadales</taxon>
        <taxon>Volvocaceae</taxon>
        <taxon>Gonium</taxon>
    </lineage>
</organism>
<feature type="region of interest" description="Disordered" evidence="1">
    <location>
        <begin position="140"/>
        <end position="192"/>
    </location>
</feature>
<evidence type="ECO:0000256" key="1">
    <source>
        <dbReference type="SAM" id="MobiDB-lite"/>
    </source>
</evidence>
<dbReference type="GO" id="GO:0005634">
    <property type="term" value="C:nucleus"/>
    <property type="evidence" value="ECO:0007669"/>
    <property type="project" value="TreeGrafter"/>
</dbReference>
<dbReference type="GO" id="GO:0006303">
    <property type="term" value="P:double-strand break repair via nonhomologous end joining"/>
    <property type="evidence" value="ECO:0007669"/>
    <property type="project" value="TreeGrafter"/>
</dbReference>
<evidence type="ECO:0000313" key="2">
    <source>
        <dbReference type="EMBL" id="KXZ44397.1"/>
    </source>
</evidence>
<comment type="caution">
    <text evidence="2">The sequence shown here is derived from an EMBL/GenBank/DDBJ whole genome shotgun (WGS) entry which is preliminary data.</text>
</comment>
<dbReference type="PANTHER" id="PTHR11276">
    <property type="entry name" value="DNA POLYMERASE TYPE-X FAMILY MEMBER"/>
    <property type="match status" value="1"/>
</dbReference>
<reference evidence="3" key="1">
    <citation type="journal article" date="2016" name="Nat. Commun.">
        <title>The Gonium pectorale genome demonstrates co-option of cell cycle regulation during the evolution of multicellularity.</title>
        <authorList>
            <person name="Hanschen E.R."/>
            <person name="Marriage T.N."/>
            <person name="Ferris P.J."/>
            <person name="Hamaji T."/>
            <person name="Toyoda A."/>
            <person name="Fujiyama A."/>
            <person name="Neme R."/>
            <person name="Noguchi H."/>
            <person name="Minakuchi Y."/>
            <person name="Suzuki M."/>
            <person name="Kawai-Toyooka H."/>
            <person name="Smith D.R."/>
            <person name="Sparks H."/>
            <person name="Anderson J."/>
            <person name="Bakaric R."/>
            <person name="Luria V."/>
            <person name="Karger A."/>
            <person name="Kirschner M.W."/>
            <person name="Durand P.M."/>
            <person name="Michod R.E."/>
            <person name="Nozaki H."/>
            <person name="Olson B.J."/>
        </authorList>
    </citation>
    <scope>NUCLEOTIDE SEQUENCE [LARGE SCALE GENOMIC DNA]</scope>
    <source>
        <strain evidence="3">NIES-2863</strain>
    </source>
</reference>
<gene>
    <name evidence="2" type="ORF">GPECTOR_68g368</name>
</gene>
<keyword evidence="3" id="KW-1185">Reference proteome</keyword>
<feature type="compositionally biased region" description="Gly residues" evidence="1">
    <location>
        <begin position="546"/>
        <end position="555"/>
    </location>
</feature>
<dbReference type="GO" id="GO:0003677">
    <property type="term" value="F:DNA binding"/>
    <property type="evidence" value="ECO:0007669"/>
    <property type="project" value="InterPro"/>
</dbReference>
<sequence>MTRALSGQQMGALRRRLVDELGAAAVLTELRAGMPQQVTHVILDSRRLDPAALTELAQTLQPALQAIQGAHPGLALTPLELRSRMRAVDEGWLWEVLRHGRQAGGGEDGGQGGNDGEGDGGGGAALLGRGRRRNAALTCGGADGGGGSDGGGFDGASSRGPAAKASNGRWELETTARVPRQPSPRPGPLPAPDAPLARFASWLGEWHEALDGVAKQSELVLYGVYDKDRCVAYGNGALDAALRELVSYEEALAGPRGGPASPLPRPSGAPPAPSDNTDVERFEGHRPHPSTTAPFGIGRGGRGGVAATAAAAGDGAGSPPGVRPAAAGSGLINHQALNYAHAAAVVRAAAFPINPDLPPERLQQLLPFVGPFTARVIHELAASVHAAAAAGGGAELAALARCGPLDAFRADQPARDSRGRLRRGTEGASTRRMFCSLPGCGPALARHWWEAGFRTFEELLAEGEAQRRVEGLPVEGPPRPVGGRGRQRELKQGEGADEDEAGAGAGLAAELEGGFETPPREGEGAEGGGLTQRAGRRRRRQHGADDGGGGGGGVKALGSRSKRPRRALFPEGAAEGETEAEADTEAEAGQLPAGSAEAVEEHGDGGGDGGDGGQPLDAAAAYARRGGRHSSRGGGAGGLAGWWRGEVWYSLVWREQLAEAVTEAEVAEMRRALLNLLASETGAPGWLLLQAGER</sequence>
<dbReference type="OrthoDB" id="205514at2759"/>
<dbReference type="AlphaFoldDB" id="A0A150G3H1"/>
<feature type="compositionally biased region" description="Pro residues" evidence="1">
    <location>
        <begin position="261"/>
        <end position="273"/>
    </location>
</feature>
<dbReference type="Proteomes" id="UP000075714">
    <property type="component" value="Unassembled WGS sequence"/>
</dbReference>
<evidence type="ECO:0000313" key="3">
    <source>
        <dbReference type="Proteomes" id="UP000075714"/>
    </source>
</evidence>
<dbReference type="GO" id="GO:0003887">
    <property type="term" value="F:DNA-directed DNA polymerase activity"/>
    <property type="evidence" value="ECO:0007669"/>
    <property type="project" value="InterPro"/>
</dbReference>
<dbReference type="PANTHER" id="PTHR11276:SF28">
    <property type="entry name" value="DNA POLYMERASE LAMBDA"/>
    <property type="match status" value="1"/>
</dbReference>
<name>A0A150G3H1_GONPE</name>
<accession>A0A150G3H1</accession>
<feature type="region of interest" description="Disordered" evidence="1">
    <location>
        <begin position="468"/>
        <end position="501"/>
    </location>
</feature>
<feature type="compositionally biased region" description="Pro residues" evidence="1">
    <location>
        <begin position="181"/>
        <end position="192"/>
    </location>
</feature>
<dbReference type="Gene3D" id="1.10.150.20">
    <property type="entry name" value="5' to 3' exonuclease, C-terminal subdomain"/>
    <property type="match status" value="1"/>
</dbReference>
<protein>
    <submittedName>
        <fullName evidence="2">Uncharacterized protein</fullName>
    </submittedName>
</protein>
<feature type="region of interest" description="Disordered" evidence="1">
    <location>
        <begin position="253"/>
        <end position="299"/>
    </location>
</feature>
<dbReference type="EMBL" id="LSYV01000069">
    <property type="protein sequence ID" value="KXZ44397.1"/>
    <property type="molecule type" value="Genomic_DNA"/>
</dbReference>
<dbReference type="SUPFAM" id="SSF81585">
    <property type="entry name" value="PsbU/PolX domain-like"/>
    <property type="match status" value="1"/>
</dbReference>
<dbReference type="InterPro" id="IPR022312">
    <property type="entry name" value="DNA_pol_X"/>
</dbReference>
<feature type="compositionally biased region" description="Gly residues" evidence="1">
    <location>
        <begin position="103"/>
        <end position="125"/>
    </location>
</feature>
<feature type="compositionally biased region" description="Acidic residues" evidence="1">
    <location>
        <begin position="574"/>
        <end position="586"/>
    </location>
</feature>
<feature type="region of interest" description="Disordered" evidence="1">
    <location>
        <begin position="513"/>
        <end position="617"/>
    </location>
</feature>